<dbReference type="GeneID" id="136090570"/>
<keyword evidence="4" id="KW-0393">Immunoglobulin domain</keyword>
<feature type="signal peptide" evidence="5">
    <location>
        <begin position="1"/>
        <end position="19"/>
    </location>
</feature>
<dbReference type="Gene3D" id="2.60.40.10">
    <property type="entry name" value="Immunoglobulins"/>
    <property type="match status" value="3"/>
</dbReference>
<keyword evidence="2" id="KW-0677">Repeat</keyword>
<feature type="domain" description="Ig-like" evidence="6">
    <location>
        <begin position="260"/>
        <end position="358"/>
    </location>
</feature>
<dbReference type="PANTHER" id="PTHR12231">
    <property type="entry name" value="CTX-RELATED TYPE I TRANSMEMBRANE PROTEIN"/>
    <property type="match status" value="1"/>
</dbReference>
<evidence type="ECO:0000259" key="6">
    <source>
        <dbReference type="PROSITE" id="PS50835"/>
    </source>
</evidence>
<dbReference type="SMART" id="SM00408">
    <property type="entry name" value="IGc2"/>
    <property type="match status" value="3"/>
</dbReference>
<dbReference type="SUPFAM" id="SSF48726">
    <property type="entry name" value="Immunoglobulin"/>
    <property type="match status" value="3"/>
</dbReference>
<evidence type="ECO:0000256" key="2">
    <source>
        <dbReference type="ARBA" id="ARBA00022737"/>
    </source>
</evidence>
<dbReference type="SMART" id="SM00409">
    <property type="entry name" value="IG"/>
    <property type="match status" value="3"/>
</dbReference>
<dbReference type="CDD" id="cd00096">
    <property type="entry name" value="Ig"/>
    <property type="match status" value="1"/>
</dbReference>
<dbReference type="InterPro" id="IPR051170">
    <property type="entry name" value="Neural/epithelial_adhesion"/>
</dbReference>
<dbReference type="InterPro" id="IPR013783">
    <property type="entry name" value="Ig-like_fold"/>
</dbReference>
<dbReference type="PROSITE" id="PS50835">
    <property type="entry name" value="IG_LIKE"/>
    <property type="match status" value="3"/>
</dbReference>
<accession>A0ABM4DG68</accession>
<keyword evidence="3" id="KW-1015">Disulfide bond</keyword>
<proteinExistence type="predicted"/>
<dbReference type="InterPro" id="IPR007110">
    <property type="entry name" value="Ig-like_dom"/>
</dbReference>
<evidence type="ECO:0000256" key="4">
    <source>
        <dbReference type="ARBA" id="ARBA00023319"/>
    </source>
</evidence>
<evidence type="ECO:0000256" key="1">
    <source>
        <dbReference type="ARBA" id="ARBA00022729"/>
    </source>
</evidence>
<sequence length="460" mass="51879">MIILMLTCGVFLLFHNSVCQDTNAVPRGLPPRIRQLSLLNTPIENVPGSDFLTLECIASGNPEPTIEWSFNNVKFIPNKTFNGIIGSPIRHKIQGSILTITNIKGKSDGDANLYDTGRYRCIATNEIGIVFDEIFINVRVIGAFRPGFQYENEPNYIRPLIGQKLIIPCPNHKKGYGSSIRWGIVSSERKIDYWYPGYYPHVFQTSSGSLVYSVVLENDIKESLSNGGLRCILINNGYTIFSNQQVLYEAYDIKQEKRKPELLALLDPEMIAPINSTYSMICGALGDPVPTYRWEYQGVEIVPLRPGGNKLNFEFFEFLPNRLELRISRVTQYSGGTFKCYASNELGEASTIGQLSVAYPPVFNTFFPNEINVPYGKAFEIRCNATGFPFPNFEWYHNGTKLTMKDARRSWTDNKDKHGSVLSFTQISFIHEGVYICVAINSQDTITQSTFIRVQGMAPL</sequence>
<reference evidence="8" key="1">
    <citation type="submission" date="2025-08" db="UniProtKB">
        <authorList>
            <consortium name="RefSeq"/>
        </authorList>
    </citation>
    <scope>IDENTIFICATION</scope>
</reference>
<feature type="domain" description="Ig-like" evidence="6">
    <location>
        <begin position="360"/>
        <end position="453"/>
    </location>
</feature>
<name>A0ABM4DG68_HYDVU</name>
<feature type="chain" id="PRO_5046768121" evidence="5">
    <location>
        <begin position="20"/>
        <end position="460"/>
    </location>
</feature>
<dbReference type="InterPro" id="IPR036179">
    <property type="entry name" value="Ig-like_dom_sf"/>
</dbReference>
<dbReference type="Proteomes" id="UP001652625">
    <property type="component" value="Chromosome 14"/>
</dbReference>
<evidence type="ECO:0000313" key="7">
    <source>
        <dbReference type="Proteomes" id="UP001652625"/>
    </source>
</evidence>
<dbReference type="InterPro" id="IPR003599">
    <property type="entry name" value="Ig_sub"/>
</dbReference>
<keyword evidence="1 5" id="KW-0732">Signal</keyword>
<dbReference type="Pfam" id="PF13927">
    <property type="entry name" value="Ig_3"/>
    <property type="match status" value="3"/>
</dbReference>
<evidence type="ECO:0000313" key="8">
    <source>
        <dbReference type="RefSeq" id="XP_065673429.1"/>
    </source>
</evidence>
<feature type="domain" description="Ig-like" evidence="6">
    <location>
        <begin position="31"/>
        <end position="137"/>
    </location>
</feature>
<evidence type="ECO:0000256" key="5">
    <source>
        <dbReference type="SAM" id="SignalP"/>
    </source>
</evidence>
<dbReference type="RefSeq" id="XP_065673429.1">
    <property type="nucleotide sequence ID" value="XM_065817357.1"/>
</dbReference>
<dbReference type="InterPro" id="IPR003598">
    <property type="entry name" value="Ig_sub2"/>
</dbReference>
<keyword evidence="7" id="KW-1185">Reference proteome</keyword>
<protein>
    <submittedName>
        <fullName evidence="8">Hemicentin-1-like</fullName>
    </submittedName>
</protein>
<organism evidence="7 8">
    <name type="scientific">Hydra vulgaris</name>
    <name type="common">Hydra</name>
    <name type="synonym">Hydra attenuata</name>
    <dbReference type="NCBI Taxonomy" id="6087"/>
    <lineage>
        <taxon>Eukaryota</taxon>
        <taxon>Metazoa</taxon>
        <taxon>Cnidaria</taxon>
        <taxon>Hydrozoa</taxon>
        <taxon>Hydroidolina</taxon>
        <taxon>Anthoathecata</taxon>
        <taxon>Aplanulata</taxon>
        <taxon>Hydridae</taxon>
        <taxon>Hydra</taxon>
    </lineage>
</organism>
<dbReference type="PANTHER" id="PTHR12231:SF253">
    <property type="entry name" value="DPR-INTERACTING PROTEIN ETA, ISOFORM B-RELATED"/>
    <property type="match status" value="1"/>
</dbReference>
<gene>
    <name evidence="8" type="primary">LOC136090570</name>
</gene>
<evidence type="ECO:0000256" key="3">
    <source>
        <dbReference type="ARBA" id="ARBA00023157"/>
    </source>
</evidence>